<dbReference type="PANTHER" id="PTHR30461:SF2">
    <property type="entry name" value="SERINE RECOMBINASE PINE-RELATED"/>
    <property type="match status" value="1"/>
</dbReference>
<sequence>MRIVYSRVSTATQSLLRQRHILIEAGLLVRTEGVAEGFRPAAGVLLFEDPATTSKIPALERPAFAKVAAAAHPGDVLTVSELFRLCRDLIDIHSVRDWCTARGVALRVLSGPLSNFHDLAANDPTTALLINVITAVGQFQRDLQNELTDEGIAAAEAQGRYRGRPPALNGARRDEVRAAFRDNGTSIAALARTHGVSRAAVRTALTDLLPDQPT</sequence>
<dbReference type="Gene3D" id="3.40.50.1390">
    <property type="entry name" value="Resolvase, N-terminal catalytic domain"/>
    <property type="match status" value="1"/>
</dbReference>
<dbReference type="RefSeq" id="WP_131942858.1">
    <property type="nucleotide sequence ID" value="NZ_BAAAMX010000032.1"/>
</dbReference>
<evidence type="ECO:0000313" key="4">
    <source>
        <dbReference type="EMBL" id="TDC11855.1"/>
    </source>
</evidence>
<dbReference type="OrthoDB" id="3405463at2"/>
<keyword evidence="1" id="KW-0238">DNA-binding</keyword>
<name>A0A4R4NR59_9ACTN</name>
<dbReference type="SUPFAM" id="SSF53041">
    <property type="entry name" value="Resolvase-like"/>
    <property type="match status" value="1"/>
</dbReference>
<comment type="caution">
    <text evidence="4">The sequence shown here is derived from an EMBL/GenBank/DDBJ whole genome shotgun (WGS) entry which is preliminary data.</text>
</comment>
<evidence type="ECO:0000313" key="5">
    <source>
        <dbReference type="Proteomes" id="UP000295431"/>
    </source>
</evidence>
<dbReference type="InterPro" id="IPR036162">
    <property type="entry name" value="Resolvase-like_N_sf"/>
</dbReference>
<organism evidence="4 5">
    <name type="scientific">Actinomadura bangladeshensis</name>
    <dbReference type="NCBI Taxonomy" id="453573"/>
    <lineage>
        <taxon>Bacteria</taxon>
        <taxon>Bacillati</taxon>
        <taxon>Actinomycetota</taxon>
        <taxon>Actinomycetes</taxon>
        <taxon>Streptosporangiales</taxon>
        <taxon>Thermomonosporaceae</taxon>
        <taxon>Actinomadura</taxon>
    </lineage>
</organism>
<feature type="domain" description="Resolvase/invertase-type recombinase catalytic" evidence="3">
    <location>
        <begin position="1"/>
        <end position="159"/>
    </location>
</feature>
<dbReference type="PANTHER" id="PTHR30461">
    <property type="entry name" value="DNA-INVERTASE FROM LAMBDOID PROPHAGE"/>
    <property type="match status" value="1"/>
</dbReference>
<proteinExistence type="predicted"/>
<evidence type="ECO:0000256" key="2">
    <source>
        <dbReference type="ARBA" id="ARBA00023172"/>
    </source>
</evidence>
<dbReference type="InterPro" id="IPR006119">
    <property type="entry name" value="Resolv_N"/>
</dbReference>
<dbReference type="Pfam" id="PF00239">
    <property type="entry name" value="Resolvase"/>
    <property type="match status" value="1"/>
</dbReference>
<keyword evidence="2" id="KW-0233">DNA recombination</keyword>
<dbReference type="Gene3D" id="1.10.260.40">
    <property type="entry name" value="lambda repressor-like DNA-binding domains"/>
    <property type="match status" value="1"/>
</dbReference>
<dbReference type="GO" id="GO:0003677">
    <property type="term" value="F:DNA binding"/>
    <property type="evidence" value="ECO:0007669"/>
    <property type="project" value="UniProtKB-KW"/>
</dbReference>
<evidence type="ECO:0000256" key="1">
    <source>
        <dbReference type="ARBA" id="ARBA00023125"/>
    </source>
</evidence>
<dbReference type="SMART" id="SM00857">
    <property type="entry name" value="Resolvase"/>
    <property type="match status" value="1"/>
</dbReference>
<dbReference type="AlphaFoldDB" id="A0A4R4NR59"/>
<dbReference type="InterPro" id="IPR050639">
    <property type="entry name" value="SSR_resolvase"/>
</dbReference>
<dbReference type="EMBL" id="SMJW01000158">
    <property type="protein sequence ID" value="TDC11855.1"/>
    <property type="molecule type" value="Genomic_DNA"/>
</dbReference>
<dbReference type="Proteomes" id="UP000295431">
    <property type="component" value="Unassembled WGS sequence"/>
</dbReference>
<dbReference type="PROSITE" id="PS51736">
    <property type="entry name" value="RECOMBINASES_3"/>
    <property type="match status" value="1"/>
</dbReference>
<dbReference type="InterPro" id="IPR010982">
    <property type="entry name" value="Lambda_DNA-bd_dom_sf"/>
</dbReference>
<accession>A0A4R4NR59</accession>
<evidence type="ECO:0000259" key="3">
    <source>
        <dbReference type="PROSITE" id="PS51736"/>
    </source>
</evidence>
<reference evidence="4 5" key="1">
    <citation type="submission" date="2019-03" db="EMBL/GenBank/DDBJ databases">
        <title>Draft genome sequences of novel Actinobacteria.</title>
        <authorList>
            <person name="Sahin N."/>
            <person name="Ay H."/>
            <person name="Saygin H."/>
        </authorList>
    </citation>
    <scope>NUCLEOTIDE SEQUENCE [LARGE SCALE GENOMIC DNA]</scope>
    <source>
        <strain evidence="4 5">DSM 45347</strain>
    </source>
</reference>
<gene>
    <name evidence="4" type="ORF">E1284_26525</name>
</gene>
<dbReference type="GO" id="GO:0000150">
    <property type="term" value="F:DNA strand exchange activity"/>
    <property type="evidence" value="ECO:0007669"/>
    <property type="project" value="InterPro"/>
</dbReference>
<keyword evidence="5" id="KW-1185">Reference proteome</keyword>
<protein>
    <recommendedName>
        <fullName evidence="3">Resolvase/invertase-type recombinase catalytic domain-containing protein</fullName>
    </recommendedName>
</protein>